<evidence type="ECO:0000313" key="2">
    <source>
        <dbReference type="Proteomes" id="UP000504607"/>
    </source>
</evidence>
<keyword evidence="2" id="KW-1185">Reference proteome</keyword>
<dbReference type="RefSeq" id="XP_010916831.2">
    <property type="nucleotide sequence ID" value="XM_010918529.3"/>
</dbReference>
<dbReference type="PANTHER" id="PTHR46524:SF7">
    <property type="entry name" value="CW-TYPE ZINC FINGER"/>
    <property type="match status" value="1"/>
</dbReference>
<dbReference type="InterPro" id="IPR056406">
    <property type="entry name" value="THD_CWZF3/5/7"/>
</dbReference>
<dbReference type="OrthoDB" id="757982at2759"/>
<sequence>MCQGEYGTFLPVDMQDPVECAHHLRTRLKSYEDSKLYCMAIATLEDARSIKNLADRLKALEVDISKIHLEGALTFLKGASLLEDCIIQGEQPRETNYVLHYYRDAARLFRYSAATYEKNGKHETAALVYKCLEFAYMRIVHLLSTTLNKRSVIFERSFEKKADRKQLLCIGDHARCAINAGRRSLHILEFGVPQQQGSQGCMSSIKRVISCVHYDVGHFIHLVNLALKDTGM</sequence>
<organism evidence="2 3">
    <name type="scientific">Elaeis guineensis var. tenera</name>
    <name type="common">Oil palm</name>
    <dbReference type="NCBI Taxonomy" id="51953"/>
    <lineage>
        <taxon>Eukaryota</taxon>
        <taxon>Viridiplantae</taxon>
        <taxon>Streptophyta</taxon>
        <taxon>Embryophyta</taxon>
        <taxon>Tracheophyta</taxon>
        <taxon>Spermatophyta</taxon>
        <taxon>Magnoliopsida</taxon>
        <taxon>Liliopsida</taxon>
        <taxon>Arecaceae</taxon>
        <taxon>Arecoideae</taxon>
        <taxon>Cocoseae</taxon>
        <taxon>Elaeidinae</taxon>
        <taxon>Elaeis</taxon>
    </lineage>
</organism>
<gene>
    <name evidence="3" type="primary">LOC105041588</name>
</gene>
<protein>
    <submittedName>
        <fullName evidence="3">Uncharacterized protein LOC105041588</fullName>
    </submittedName>
</protein>
<name>A0A6I9QZ04_ELAGV</name>
<dbReference type="Proteomes" id="UP000504607">
    <property type="component" value="Chromosome 3"/>
</dbReference>
<dbReference type="InterPro" id="IPR055300">
    <property type="entry name" value="CWZF3/5/7"/>
</dbReference>
<dbReference type="InParanoid" id="A0A6I9QZ04"/>
<evidence type="ECO:0000313" key="3">
    <source>
        <dbReference type="RefSeq" id="XP_010916831.2"/>
    </source>
</evidence>
<reference evidence="3" key="1">
    <citation type="submission" date="2025-08" db="UniProtKB">
        <authorList>
            <consortium name="RefSeq"/>
        </authorList>
    </citation>
    <scope>IDENTIFICATION</scope>
</reference>
<dbReference type="Pfam" id="PF24756">
    <property type="entry name" value="THD_CWZF3-5-7"/>
    <property type="match status" value="1"/>
</dbReference>
<proteinExistence type="predicted"/>
<accession>A0A6I9QZ04</accession>
<dbReference type="PANTHER" id="PTHR46524">
    <property type="entry name" value="CW-TYPE ZINC FINGER"/>
    <property type="match status" value="1"/>
</dbReference>
<dbReference type="GeneID" id="105041588"/>
<feature type="domain" description="CWZF3/5/7 THD" evidence="1">
    <location>
        <begin position="42"/>
        <end position="141"/>
    </location>
</feature>
<dbReference type="AlphaFoldDB" id="A0A6I9QZ04"/>
<dbReference type="KEGG" id="egu:105041588"/>
<evidence type="ECO:0000259" key="1">
    <source>
        <dbReference type="Pfam" id="PF24756"/>
    </source>
</evidence>